<name>A0A0V1HWU4_TRIPS</name>
<accession>A0A0V1HWU4</accession>
<evidence type="ECO:0000313" key="1">
    <source>
        <dbReference type="EMBL" id="KRZ15259.1"/>
    </source>
</evidence>
<comment type="caution">
    <text evidence="1">The sequence shown here is derived from an EMBL/GenBank/DDBJ whole genome shotgun (WGS) entry which is preliminary data.</text>
</comment>
<protein>
    <submittedName>
        <fullName evidence="1">Uncharacterized protein</fullName>
    </submittedName>
</protein>
<organism evidence="1 2">
    <name type="scientific">Trichinella pseudospiralis</name>
    <name type="common">Parasitic roundworm</name>
    <dbReference type="NCBI Taxonomy" id="6337"/>
    <lineage>
        <taxon>Eukaryota</taxon>
        <taxon>Metazoa</taxon>
        <taxon>Ecdysozoa</taxon>
        <taxon>Nematoda</taxon>
        <taxon>Enoplea</taxon>
        <taxon>Dorylaimia</taxon>
        <taxon>Trichinellida</taxon>
        <taxon>Trichinellidae</taxon>
        <taxon>Trichinella</taxon>
    </lineage>
</organism>
<sequence length="51" mass="5952">MNSYLVSLYENQKSYILETQALNSKYPVEASLAQPYRISTPKKSYINLVFF</sequence>
<proteinExistence type="predicted"/>
<evidence type="ECO:0000313" key="2">
    <source>
        <dbReference type="Proteomes" id="UP000054826"/>
    </source>
</evidence>
<gene>
    <name evidence="1" type="ORF">T4C_7102</name>
</gene>
<dbReference type="AlphaFoldDB" id="A0A0V1HWU4"/>
<dbReference type="EMBL" id="JYDV01000520">
    <property type="protein sequence ID" value="KRZ15259.1"/>
    <property type="molecule type" value="Genomic_DNA"/>
</dbReference>
<reference evidence="1 2" key="1">
    <citation type="submission" date="2015-01" db="EMBL/GenBank/DDBJ databases">
        <title>Evolution of Trichinella species and genotypes.</title>
        <authorList>
            <person name="Korhonen P.K."/>
            <person name="Edoardo P."/>
            <person name="Giuseppe L.R."/>
            <person name="Gasser R.B."/>
        </authorList>
    </citation>
    <scope>NUCLEOTIDE SEQUENCE [LARGE SCALE GENOMIC DNA]</scope>
    <source>
        <strain evidence="1">ISS176</strain>
    </source>
</reference>
<dbReference type="Proteomes" id="UP000054826">
    <property type="component" value="Unassembled WGS sequence"/>
</dbReference>